<evidence type="ECO:0000313" key="2">
    <source>
        <dbReference type="Proteomes" id="UP001186974"/>
    </source>
</evidence>
<proteinExistence type="predicted"/>
<protein>
    <submittedName>
        <fullName evidence="1">Uncharacterized protein</fullName>
    </submittedName>
</protein>
<accession>A0ACC3DJZ0</accession>
<dbReference type="Proteomes" id="UP001186974">
    <property type="component" value="Unassembled WGS sequence"/>
</dbReference>
<sequence>MVDLGLGFTRMLSTTRAAGFVGVGVGELLGGWVSQGRGQGSVVRGWEEMLRELVEYANREEEEEEEEEEEA</sequence>
<comment type="caution">
    <text evidence="1">The sequence shown here is derived from an EMBL/GenBank/DDBJ whole genome shotgun (WGS) entry which is preliminary data.</text>
</comment>
<keyword evidence="2" id="KW-1185">Reference proteome</keyword>
<evidence type="ECO:0000313" key="1">
    <source>
        <dbReference type="EMBL" id="KAK3076922.1"/>
    </source>
</evidence>
<name>A0ACC3DJZ0_9PEZI</name>
<organism evidence="1 2">
    <name type="scientific">Coniosporium uncinatum</name>
    <dbReference type="NCBI Taxonomy" id="93489"/>
    <lineage>
        <taxon>Eukaryota</taxon>
        <taxon>Fungi</taxon>
        <taxon>Dikarya</taxon>
        <taxon>Ascomycota</taxon>
        <taxon>Pezizomycotina</taxon>
        <taxon>Dothideomycetes</taxon>
        <taxon>Dothideomycetes incertae sedis</taxon>
        <taxon>Coniosporium</taxon>
    </lineage>
</organism>
<dbReference type="EMBL" id="JAWDJW010003394">
    <property type="protein sequence ID" value="KAK3076922.1"/>
    <property type="molecule type" value="Genomic_DNA"/>
</dbReference>
<reference evidence="1" key="1">
    <citation type="submission" date="2024-09" db="EMBL/GenBank/DDBJ databases">
        <title>Black Yeasts Isolated from many extreme environments.</title>
        <authorList>
            <person name="Coleine C."/>
            <person name="Stajich J.E."/>
            <person name="Selbmann L."/>
        </authorList>
    </citation>
    <scope>NUCLEOTIDE SEQUENCE</scope>
    <source>
        <strain evidence="1">CCFEE 5737</strain>
    </source>
</reference>
<gene>
    <name evidence="1" type="ORF">LTS18_011636</name>
</gene>